<evidence type="ECO:0000256" key="1">
    <source>
        <dbReference type="SAM" id="MobiDB-lite"/>
    </source>
</evidence>
<evidence type="ECO:0000313" key="3">
    <source>
        <dbReference type="Proteomes" id="UP001058974"/>
    </source>
</evidence>
<organism evidence="2 3">
    <name type="scientific">Pisum sativum</name>
    <name type="common">Garden pea</name>
    <name type="synonym">Lathyrus oleraceus</name>
    <dbReference type="NCBI Taxonomy" id="3888"/>
    <lineage>
        <taxon>Eukaryota</taxon>
        <taxon>Viridiplantae</taxon>
        <taxon>Streptophyta</taxon>
        <taxon>Embryophyta</taxon>
        <taxon>Tracheophyta</taxon>
        <taxon>Spermatophyta</taxon>
        <taxon>Magnoliopsida</taxon>
        <taxon>eudicotyledons</taxon>
        <taxon>Gunneridae</taxon>
        <taxon>Pentapetalae</taxon>
        <taxon>rosids</taxon>
        <taxon>fabids</taxon>
        <taxon>Fabales</taxon>
        <taxon>Fabaceae</taxon>
        <taxon>Papilionoideae</taxon>
        <taxon>50 kb inversion clade</taxon>
        <taxon>NPAAA clade</taxon>
        <taxon>Hologalegina</taxon>
        <taxon>IRL clade</taxon>
        <taxon>Fabeae</taxon>
        <taxon>Lathyrus</taxon>
    </lineage>
</organism>
<reference evidence="2 3" key="1">
    <citation type="journal article" date="2022" name="Nat. Genet.">
        <title>Improved pea reference genome and pan-genome highlight genomic features and evolutionary characteristics.</title>
        <authorList>
            <person name="Yang T."/>
            <person name="Liu R."/>
            <person name="Luo Y."/>
            <person name="Hu S."/>
            <person name="Wang D."/>
            <person name="Wang C."/>
            <person name="Pandey M.K."/>
            <person name="Ge S."/>
            <person name="Xu Q."/>
            <person name="Li N."/>
            <person name="Li G."/>
            <person name="Huang Y."/>
            <person name="Saxena R.K."/>
            <person name="Ji Y."/>
            <person name="Li M."/>
            <person name="Yan X."/>
            <person name="He Y."/>
            <person name="Liu Y."/>
            <person name="Wang X."/>
            <person name="Xiang C."/>
            <person name="Varshney R.K."/>
            <person name="Ding H."/>
            <person name="Gao S."/>
            <person name="Zong X."/>
        </authorList>
    </citation>
    <scope>NUCLEOTIDE SEQUENCE [LARGE SCALE GENOMIC DNA]</scope>
    <source>
        <strain evidence="2 3">cv. Zhongwan 6</strain>
    </source>
</reference>
<comment type="caution">
    <text evidence="2">The sequence shown here is derived from an EMBL/GenBank/DDBJ whole genome shotgun (WGS) entry which is preliminary data.</text>
</comment>
<evidence type="ECO:0000313" key="2">
    <source>
        <dbReference type="EMBL" id="KAI5436136.1"/>
    </source>
</evidence>
<dbReference type="Gramene" id="Psat02G0254800-T1">
    <property type="protein sequence ID" value="KAI5436136.1"/>
    <property type="gene ID" value="KIW84_022548"/>
</dbReference>
<sequence>MATSSSSFHDSNRKVGVPEFTHGRIMNTTRPLDAGWIEEHPRRKTPIKEGTKTQERPADPTGSSRSDWIQQTSALDFYVHIGLPGRYLTHQVDTWGAAQRFRDRFLRDPLTPFYSRY</sequence>
<name>A0A9D4YAR4_PEA</name>
<accession>A0A9D4YAR4</accession>
<dbReference type="EMBL" id="JAMSHJ010000002">
    <property type="protein sequence ID" value="KAI5436136.1"/>
    <property type="molecule type" value="Genomic_DNA"/>
</dbReference>
<dbReference type="AlphaFoldDB" id="A0A9D4YAR4"/>
<gene>
    <name evidence="2" type="ORF">KIW84_022548</name>
</gene>
<feature type="compositionally biased region" description="Basic and acidic residues" evidence="1">
    <location>
        <begin position="37"/>
        <end position="58"/>
    </location>
</feature>
<protein>
    <submittedName>
        <fullName evidence="2">Uncharacterized protein</fullName>
    </submittedName>
</protein>
<proteinExistence type="predicted"/>
<feature type="region of interest" description="Disordered" evidence="1">
    <location>
        <begin position="1"/>
        <end position="67"/>
    </location>
</feature>
<dbReference type="Proteomes" id="UP001058974">
    <property type="component" value="Chromosome 2"/>
</dbReference>
<keyword evidence="3" id="KW-1185">Reference proteome</keyword>